<dbReference type="GO" id="GO:0046872">
    <property type="term" value="F:metal ion binding"/>
    <property type="evidence" value="ECO:0007669"/>
    <property type="project" value="InterPro"/>
</dbReference>
<accession>A0A9J6ZL40</accession>
<dbReference type="RefSeq" id="WP_250721936.1">
    <property type="nucleotide sequence ID" value="NZ_CP098400.1"/>
</dbReference>
<gene>
    <name evidence="3" type="ORF">M9189_06805</name>
</gene>
<keyword evidence="1" id="KW-0067">ATP-binding</keyword>
<dbReference type="InterPro" id="IPR013651">
    <property type="entry name" value="ATP-grasp_RimK-type"/>
</dbReference>
<evidence type="ECO:0000256" key="1">
    <source>
        <dbReference type="PROSITE-ProRule" id="PRU00409"/>
    </source>
</evidence>
<dbReference type="Pfam" id="PF08443">
    <property type="entry name" value="RimK"/>
    <property type="match status" value="1"/>
</dbReference>
<dbReference type="GO" id="GO:0005524">
    <property type="term" value="F:ATP binding"/>
    <property type="evidence" value="ECO:0007669"/>
    <property type="project" value="UniProtKB-UniRule"/>
</dbReference>
<dbReference type="PANTHER" id="PTHR21621">
    <property type="entry name" value="RIBOSOMAL PROTEIN S6 MODIFICATION PROTEIN"/>
    <property type="match status" value="1"/>
</dbReference>
<dbReference type="AlphaFoldDB" id="A0A9J6ZL40"/>
<dbReference type="PANTHER" id="PTHR21621:SF0">
    <property type="entry name" value="BETA-CITRYLGLUTAMATE SYNTHASE B-RELATED"/>
    <property type="match status" value="1"/>
</dbReference>
<dbReference type="SUPFAM" id="SSF56059">
    <property type="entry name" value="Glutathione synthetase ATP-binding domain-like"/>
    <property type="match status" value="1"/>
</dbReference>
<dbReference type="Gene3D" id="3.40.50.20">
    <property type="match status" value="1"/>
</dbReference>
<evidence type="ECO:0000259" key="2">
    <source>
        <dbReference type="PROSITE" id="PS50975"/>
    </source>
</evidence>
<dbReference type="EMBL" id="CP098400">
    <property type="protein sequence ID" value="URW78572.1"/>
    <property type="molecule type" value="Genomic_DNA"/>
</dbReference>
<reference evidence="3" key="1">
    <citation type="submission" date="2022-05" db="EMBL/GenBank/DDBJ databases">
        <authorList>
            <person name="Sun X."/>
        </authorList>
    </citation>
    <scope>NUCLEOTIDE SEQUENCE</scope>
    <source>
        <strain evidence="3">Ai-910</strain>
    </source>
</reference>
<dbReference type="InterPro" id="IPR011761">
    <property type="entry name" value="ATP-grasp"/>
</dbReference>
<keyword evidence="4" id="KW-1185">Reference proteome</keyword>
<dbReference type="InterPro" id="IPR025839">
    <property type="entry name" value="RLAN_dom"/>
</dbReference>
<dbReference type="Proteomes" id="UP001056426">
    <property type="component" value="Chromosome"/>
</dbReference>
<name>A0A9J6ZL40_9BACT</name>
<evidence type="ECO:0000313" key="4">
    <source>
        <dbReference type="Proteomes" id="UP001056426"/>
    </source>
</evidence>
<dbReference type="GO" id="GO:0018169">
    <property type="term" value="F:ribosomal S6-glutamic acid ligase activity"/>
    <property type="evidence" value="ECO:0007669"/>
    <property type="project" value="TreeGrafter"/>
</dbReference>
<dbReference type="GO" id="GO:0005737">
    <property type="term" value="C:cytoplasm"/>
    <property type="evidence" value="ECO:0007669"/>
    <property type="project" value="TreeGrafter"/>
</dbReference>
<sequence length="482" mass="55302">MKKIIVINHPQRWILDVPGVDVISPKEYLENETYAKMKNARVFNLCYDYAYQTRGYYVSLLAEARGQKVIPSVKNILDLKAHAIVKSISEAQDELIQKTFRHIRSSEYVLSVYFGRNFSPQYDKLAHELYMLLQAPMLRARFVKNGKWELASVKAFPFKEIPEQHIPYVYSFAEQYFMQKRYDKARVDKYKYDLAILVNTHEKAAPSNRKAISNFVEAAEKLGCNVELITKDDYSRLGEFDALFIRETTSVNHHTYKMSRRAQREGLAVIDSPESILKCANKVYLAELLALNKIPTPKTITIHSENVKGIEKQLGFPCVLKLPDSSFSQGVVKVSTPQEMKGKLKVMMKESDIIIAQEFLPTSYDWRVGVLNNEVLFVCKYYMAKDHWQIINWESKHKGDMMGNFDIFRTEDVPPHVVEVALKATKLIGNGLYGVDVKEVDGKAYVIEVNDNPNIDAGVEDCLLGEEIYTKIISHLLSMANR</sequence>
<dbReference type="Gene3D" id="3.30.470.20">
    <property type="entry name" value="ATP-grasp fold, B domain"/>
    <property type="match status" value="1"/>
</dbReference>
<keyword evidence="1" id="KW-0547">Nucleotide-binding</keyword>
<feature type="domain" description="ATP-grasp" evidence="2">
    <location>
        <begin position="286"/>
        <end position="477"/>
    </location>
</feature>
<dbReference type="GO" id="GO:0009432">
    <property type="term" value="P:SOS response"/>
    <property type="evidence" value="ECO:0007669"/>
    <property type="project" value="TreeGrafter"/>
</dbReference>
<dbReference type="KEGG" id="alkq:M9189_06805"/>
<evidence type="ECO:0000313" key="3">
    <source>
        <dbReference type="EMBL" id="URW78572.1"/>
    </source>
</evidence>
<organism evidence="3 4">
    <name type="scientific">Xiashengella succiniciproducens</name>
    <dbReference type="NCBI Taxonomy" id="2949635"/>
    <lineage>
        <taxon>Bacteria</taxon>
        <taxon>Pseudomonadati</taxon>
        <taxon>Bacteroidota</taxon>
        <taxon>Bacteroidia</taxon>
        <taxon>Marinilabiliales</taxon>
        <taxon>Marinilabiliaceae</taxon>
        <taxon>Xiashengella</taxon>
    </lineage>
</organism>
<reference evidence="3" key="2">
    <citation type="submission" date="2022-06" db="EMBL/GenBank/DDBJ databases">
        <title>Xiashengella guii gen. nov. sp. nov., a bacterium isolated form anaerobic digestion tank.</title>
        <authorList>
            <person name="Huang H."/>
        </authorList>
    </citation>
    <scope>NUCLEOTIDE SEQUENCE</scope>
    <source>
        <strain evidence="3">Ai-910</strain>
    </source>
</reference>
<dbReference type="Gene3D" id="3.30.1490.20">
    <property type="entry name" value="ATP-grasp fold, A domain"/>
    <property type="match status" value="1"/>
</dbReference>
<dbReference type="InterPro" id="IPR013815">
    <property type="entry name" value="ATP_grasp_subdomain_1"/>
</dbReference>
<dbReference type="Pfam" id="PF14401">
    <property type="entry name" value="RLAN"/>
    <property type="match status" value="1"/>
</dbReference>
<protein>
    <submittedName>
        <fullName evidence="3">RimK family protein</fullName>
    </submittedName>
</protein>
<proteinExistence type="predicted"/>
<dbReference type="PROSITE" id="PS50975">
    <property type="entry name" value="ATP_GRASP"/>
    <property type="match status" value="1"/>
</dbReference>